<gene>
    <name evidence="2" type="ORF">QE152_g29245</name>
</gene>
<evidence type="ECO:0000313" key="2">
    <source>
        <dbReference type="EMBL" id="KAK9703615.1"/>
    </source>
</evidence>
<dbReference type="Proteomes" id="UP001458880">
    <property type="component" value="Unassembled WGS sequence"/>
</dbReference>
<evidence type="ECO:0000256" key="1">
    <source>
        <dbReference type="SAM" id="MobiDB-lite"/>
    </source>
</evidence>
<accession>A0AAW1JIS0</accession>
<protein>
    <recommendedName>
        <fullName evidence="4">Transposase</fullName>
    </recommendedName>
</protein>
<dbReference type="EMBL" id="JASPKY010000366">
    <property type="protein sequence ID" value="KAK9703615.1"/>
    <property type="molecule type" value="Genomic_DNA"/>
</dbReference>
<organism evidence="2 3">
    <name type="scientific">Popillia japonica</name>
    <name type="common">Japanese beetle</name>
    <dbReference type="NCBI Taxonomy" id="7064"/>
    <lineage>
        <taxon>Eukaryota</taxon>
        <taxon>Metazoa</taxon>
        <taxon>Ecdysozoa</taxon>
        <taxon>Arthropoda</taxon>
        <taxon>Hexapoda</taxon>
        <taxon>Insecta</taxon>
        <taxon>Pterygota</taxon>
        <taxon>Neoptera</taxon>
        <taxon>Endopterygota</taxon>
        <taxon>Coleoptera</taxon>
        <taxon>Polyphaga</taxon>
        <taxon>Scarabaeiformia</taxon>
        <taxon>Scarabaeidae</taxon>
        <taxon>Rutelinae</taxon>
        <taxon>Popillia</taxon>
    </lineage>
</organism>
<comment type="caution">
    <text evidence="2">The sequence shown here is derived from an EMBL/GenBank/DDBJ whole genome shotgun (WGS) entry which is preliminary data.</text>
</comment>
<proteinExistence type="predicted"/>
<dbReference type="AlphaFoldDB" id="A0AAW1JIS0"/>
<keyword evidence="3" id="KW-1185">Reference proteome</keyword>
<name>A0AAW1JIS0_POPJA</name>
<evidence type="ECO:0008006" key="4">
    <source>
        <dbReference type="Google" id="ProtNLM"/>
    </source>
</evidence>
<sequence length="92" mass="10686">MKRHSELTLRKPENTRRKPENTSLNRATNFTKKNVEEFFSNYERVLLRHEFTPDREYNLDETGISTVVQAPNIVAKRGIKQVGQIVSGERGL</sequence>
<reference evidence="2 3" key="1">
    <citation type="journal article" date="2024" name="BMC Genomics">
        <title>De novo assembly and annotation of Popillia japonica's genome with initial clues to its potential as an invasive pest.</title>
        <authorList>
            <person name="Cucini C."/>
            <person name="Boschi S."/>
            <person name="Funari R."/>
            <person name="Cardaioli E."/>
            <person name="Iannotti N."/>
            <person name="Marturano G."/>
            <person name="Paoli F."/>
            <person name="Bruttini M."/>
            <person name="Carapelli A."/>
            <person name="Frati F."/>
            <person name="Nardi F."/>
        </authorList>
    </citation>
    <scope>NUCLEOTIDE SEQUENCE [LARGE SCALE GENOMIC DNA]</scope>
    <source>
        <strain evidence="2">DMR45628</strain>
    </source>
</reference>
<feature type="compositionally biased region" description="Basic and acidic residues" evidence="1">
    <location>
        <begin position="1"/>
        <end position="20"/>
    </location>
</feature>
<feature type="region of interest" description="Disordered" evidence="1">
    <location>
        <begin position="1"/>
        <end position="25"/>
    </location>
</feature>
<evidence type="ECO:0000313" key="3">
    <source>
        <dbReference type="Proteomes" id="UP001458880"/>
    </source>
</evidence>